<dbReference type="PANTHER" id="PTHR19302">
    <property type="entry name" value="GAMMA TUBULIN COMPLEX PROTEIN"/>
    <property type="match status" value="1"/>
</dbReference>
<dbReference type="STRING" id="1432307.W9CAM2"/>
<dbReference type="EMBL" id="AYSA01000476">
    <property type="protein sequence ID" value="ESZ91625.1"/>
    <property type="molecule type" value="Genomic_DNA"/>
</dbReference>
<dbReference type="FunFam" id="1.20.120.1900:FF:000013">
    <property type="entry name" value="Spindle pole body component"/>
    <property type="match status" value="1"/>
</dbReference>
<comment type="similarity">
    <text evidence="1 5">Belongs to the TUBGCP family.</text>
</comment>
<dbReference type="GO" id="GO:0051321">
    <property type="term" value="P:meiotic cell cycle"/>
    <property type="evidence" value="ECO:0007669"/>
    <property type="project" value="TreeGrafter"/>
</dbReference>
<dbReference type="GO" id="GO:0031122">
    <property type="term" value="P:cytoplasmic microtubule organization"/>
    <property type="evidence" value="ECO:0007669"/>
    <property type="project" value="TreeGrafter"/>
</dbReference>
<keyword evidence="3 5" id="KW-0493">Microtubule</keyword>
<dbReference type="GO" id="GO:0051225">
    <property type="term" value="P:spindle assembly"/>
    <property type="evidence" value="ECO:0007669"/>
    <property type="project" value="TreeGrafter"/>
</dbReference>
<evidence type="ECO:0000313" key="9">
    <source>
        <dbReference type="EMBL" id="ESZ91625.1"/>
    </source>
</evidence>
<keyword evidence="10" id="KW-1185">Reference proteome</keyword>
<dbReference type="HOGENOM" id="CLU_006331_0_0_1"/>
<name>W9CAM2_SCLBF</name>
<dbReference type="GO" id="GO:0043015">
    <property type="term" value="F:gamma-tubulin binding"/>
    <property type="evidence" value="ECO:0007669"/>
    <property type="project" value="InterPro"/>
</dbReference>
<evidence type="ECO:0000256" key="6">
    <source>
        <dbReference type="SAM" id="MobiDB-lite"/>
    </source>
</evidence>
<dbReference type="AlphaFoldDB" id="W9CAM2"/>
<dbReference type="PANTHER" id="PTHR19302:SF70">
    <property type="entry name" value="GAMMA-TUBULIN COMPLEX COMPONENT 6"/>
    <property type="match status" value="1"/>
</dbReference>
<evidence type="ECO:0000256" key="2">
    <source>
        <dbReference type="ARBA" id="ARBA00022490"/>
    </source>
</evidence>
<evidence type="ECO:0000256" key="5">
    <source>
        <dbReference type="RuleBase" id="RU363050"/>
    </source>
</evidence>
<keyword evidence="2 5" id="KW-0963">Cytoplasm</keyword>
<evidence type="ECO:0000256" key="4">
    <source>
        <dbReference type="ARBA" id="ARBA00023212"/>
    </source>
</evidence>
<dbReference type="GO" id="GO:0000278">
    <property type="term" value="P:mitotic cell cycle"/>
    <property type="evidence" value="ECO:0007669"/>
    <property type="project" value="TreeGrafter"/>
</dbReference>
<evidence type="ECO:0000259" key="7">
    <source>
        <dbReference type="Pfam" id="PF04130"/>
    </source>
</evidence>
<feature type="region of interest" description="Disordered" evidence="6">
    <location>
        <begin position="68"/>
        <end position="97"/>
    </location>
</feature>
<evidence type="ECO:0000259" key="8">
    <source>
        <dbReference type="Pfam" id="PF17681"/>
    </source>
</evidence>
<organism evidence="9 10">
    <name type="scientific">Sclerotinia borealis (strain F-4128)</name>
    <dbReference type="NCBI Taxonomy" id="1432307"/>
    <lineage>
        <taxon>Eukaryota</taxon>
        <taxon>Fungi</taxon>
        <taxon>Dikarya</taxon>
        <taxon>Ascomycota</taxon>
        <taxon>Pezizomycotina</taxon>
        <taxon>Leotiomycetes</taxon>
        <taxon>Helotiales</taxon>
        <taxon>Sclerotiniaceae</taxon>
        <taxon>Sclerotinia</taxon>
    </lineage>
</organism>
<protein>
    <recommendedName>
        <fullName evidence="5">Spindle pole body component</fullName>
    </recommendedName>
</protein>
<feature type="domain" description="Gamma tubulin complex component protein N-terminal" evidence="8">
    <location>
        <begin position="174"/>
        <end position="580"/>
    </location>
</feature>
<keyword evidence="4 5" id="KW-0206">Cytoskeleton</keyword>
<comment type="subcellular location">
    <subcellularLocation>
        <location evidence="5">Cytoplasm</location>
        <location evidence="5">Cytoskeleton</location>
        <location evidence="5">Microtubule organizing center</location>
    </subcellularLocation>
</comment>
<dbReference type="OrthoDB" id="775571at2759"/>
<feature type="domain" description="Gamma tubulin complex component C-terminal" evidence="7">
    <location>
        <begin position="585"/>
        <end position="951"/>
    </location>
</feature>
<dbReference type="Pfam" id="PF17681">
    <property type="entry name" value="GCP_N_terminal"/>
    <property type="match status" value="1"/>
</dbReference>
<reference evidence="9 10" key="1">
    <citation type="journal article" date="2014" name="Genome Announc.">
        <title>Draft genome sequence of Sclerotinia borealis, a psychrophilic plant pathogenic fungus.</title>
        <authorList>
            <person name="Mardanov A.V."/>
            <person name="Beletsky A.V."/>
            <person name="Kadnikov V.V."/>
            <person name="Ignatov A.N."/>
            <person name="Ravin N.V."/>
        </authorList>
    </citation>
    <scope>NUCLEOTIDE SEQUENCE [LARGE SCALE GENOMIC DNA]</scope>
    <source>
        <strain evidence="10">F-4157</strain>
    </source>
</reference>
<dbReference type="GO" id="GO:0007020">
    <property type="term" value="P:microtubule nucleation"/>
    <property type="evidence" value="ECO:0007669"/>
    <property type="project" value="InterPro"/>
</dbReference>
<evidence type="ECO:0000313" key="10">
    <source>
        <dbReference type="Proteomes" id="UP000019487"/>
    </source>
</evidence>
<dbReference type="InterPro" id="IPR042241">
    <property type="entry name" value="GCP_C_sf"/>
</dbReference>
<dbReference type="GO" id="GO:0000922">
    <property type="term" value="C:spindle pole"/>
    <property type="evidence" value="ECO:0007669"/>
    <property type="project" value="InterPro"/>
</dbReference>
<dbReference type="Proteomes" id="UP000019487">
    <property type="component" value="Unassembled WGS sequence"/>
</dbReference>
<dbReference type="InterPro" id="IPR007259">
    <property type="entry name" value="GCP"/>
</dbReference>
<gene>
    <name evidence="9" type="ORF">SBOR_7987</name>
</gene>
<evidence type="ECO:0000256" key="1">
    <source>
        <dbReference type="ARBA" id="ARBA00010337"/>
    </source>
</evidence>
<evidence type="ECO:0000256" key="3">
    <source>
        <dbReference type="ARBA" id="ARBA00022701"/>
    </source>
</evidence>
<dbReference type="Gene3D" id="1.20.120.1900">
    <property type="entry name" value="Gamma-tubulin complex, C-terminal domain"/>
    <property type="match status" value="1"/>
</dbReference>
<dbReference type="InterPro" id="IPR041470">
    <property type="entry name" value="GCP_N"/>
</dbReference>
<accession>W9CAM2</accession>
<dbReference type="InterPro" id="IPR040457">
    <property type="entry name" value="GCP_C"/>
</dbReference>
<comment type="caution">
    <text evidence="9">The sequence shown here is derived from an EMBL/GenBank/DDBJ whole genome shotgun (WGS) entry which is preliminary data.</text>
</comment>
<dbReference type="GO" id="GO:0005874">
    <property type="term" value="C:microtubule"/>
    <property type="evidence" value="ECO:0007669"/>
    <property type="project" value="UniProtKB-KW"/>
</dbReference>
<dbReference type="GO" id="GO:0005816">
    <property type="term" value="C:spindle pole body"/>
    <property type="evidence" value="ECO:0007669"/>
    <property type="project" value="UniProtKB-ARBA"/>
</dbReference>
<dbReference type="Pfam" id="PF04130">
    <property type="entry name" value="GCP_C_terminal"/>
    <property type="match status" value="1"/>
</dbReference>
<sequence length="1008" mass="113095">MEDERDPGDVFAIPDLWGLSKCVDDLAQPNSLFSDLRLADIDYKLPDVAEQCQTDDLFFGIPELPLGLAEPPIPTPSQSDEKSGDTSCNEPAGQEEDGDFDFWITQEQEPLQEPVNYQSWDAFTIESFHEPQTAYMTEAGPRVFDTALAAREDFLKVGNTHHDVIDSKILATSVLALGLGRNSIFFAWDIEKRTFAPTLQKFRVSGHTTQSLKGFLAPFYDCGNITKFLQDFVGKTYSSNKSPGRIALAESVSTVLATIQSQLNVSTSDYESILQLQAIFQPAHSLLTCFKRLVTKTLPKKSDEAILSTLFEEIQLLEHRTDSLRDILLEILSRASTPWLEFTCEWLGLQREVGLPLTKEGPGKSFVKVDNKEWVNEAGLELNELDFALDHEKIPSFIPLEDARAMFEVGRSLRILRTHHKDHPLSRMNVVESVAPPILEWRYSWHDILDVETKALKYEQDLTDALRTFSESNSAATVTAPDSRYELHNCDLDFFGKPEEEMQTHVIASINQLNSKLQEPLAPIKLKQLLQACLLSTPDSSRDDDSIFSPPISLAPLLSFNPIISAQARVVNSICMQLFFKSHNLRDHLSLQRDFHLLGNGVFSSRLSHALFDPELESAERHKGVALSGGSMGLRLGGRDTWPPASSELRLALMGVLAESYTSNHPLDLSRAGRYLERQGSLPGDLSFAVRDMSEEEIEKCKDPNSIEALDFLRLSYKPPAPLESVLTPVVLYKYDQLFKQLLRALRMLYVVSALFRDVTDRKSSWQNIDPSAQKFRIEAHHFVSSVCGYFFDTGIASTWRIFERKLDEIEECMDSDKFSLGQNEGLDKLRDYHERVLDKMLFALLLRKRQKPVMQLLEEIFGIILQFSKHSRERALGTKGGAGDALDDQDIRAMYLRFGKRVGVFITVCRGLSEKKGYGEKTFDTQAGNGGLFAAAELAEENTVGQLVLRATIGGSVPFMRNLMLHLGGRSEKMAIAVRAQQQSILQSYKLSISGDVVVVFGLSLQG</sequence>
<dbReference type="GO" id="GO:0000930">
    <property type="term" value="C:gamma-tubulin complex"/>
    <property type="evidence" value="ECO:0007669"/>
    <property type="project" value="TreeGrafter"/>
</dbReference>
<dbReference type="GO" id="GO:0051011">
    <property type="term" value="F:microtubule minus-end binding"/>
    <property type="evidence" value="ECO:0007669"/>
    <property type="project" value="TreeGrafter"/>
</dbReference>
<proteinExistence type="inferred from homology"/>